<dbReference type="Proteomes" id="UP000019269">
    <property type="component" value="Chromosome"/>
</dbReference>
<dbReference type="Gene3D" id="3.40.50.300">
    <property type="entry name" value="P-loop containing nucleotide triphosphate hydrolases"/>
    <property type="match status" value="2"/>
</dbReference>
<keyword evidence="4" id="KW-1185">Reference proteome</keyword>
<gene>
    <name evidence="3" type="ORF">BHY_0045</name>
</gene>
<dbReference type="Pfam" id="PF02463">
    <property type="entry name" value="SMC_N"/>
    <property type="match status" value="1"/>
</dbReference>
<dbReference type="PANTHER" id="PTHR43977">
    <property type="entry name" value="STRUCTURAL MAINTENANCE OF CHROMOSOMES PROTEIN 3"/>
    <property type="match status" value="1"/>
</dbReference>
<evidence type="ECO:0000313" key="4">
    <source>
        <dbReference type="Proteomes" id="UP000019269"/>
    </source>
</evidence>
<dbReference type="EMBL" id="CP004146">
    <property type="protein sequence ID" value="AHH02996.1"/>
    <property type="molecule type" value="Genomic_DNA"/>
</dbReference>
<organism evidence="3 4">
    <name type="scientific">Borrelia nietonii YOR</name>
    <dbReference type="NCBI Taxonomy" id="1293576"/>
    <lineage>
        <taxon>Bacteria</taxon>
        <taxon>Pseudomonadati</taxon>
        <taxon>Spirochaetota</taxon>
        <taxon>Spirochaetia</taxon>
        <taxon>Spirochaetales</taxon>
        <taxon>Borreliaceae</taxon>
        <taxon>Borrelia</taxon>
        <taxon>Borrelia nietonii</taxon>
    </lineage>
</organism>
<feature type="coiled-coil region" evidence="1">
    <location>
        <begin position="511"/>
        <end position="545"/>
    </location>
</feature>
<feature type="coiled-coil region" evidence="1">
    <location>
        <begin position="283"/>
        <end position="359"/>
    </location>
</feature>
<sequence>MIKLGVALFLEKIGLLGFKSFVKMQELKLNSSLNFIVGPNGCGKSNLLDAIRFCIGEDNLSILRVKHMTDLISTSKSGESNFAEVTLFFNNEDLSVSDFRDRFYIRRRLYKDGTSEYFLNDDTLNLKSYTSLINKLRLKNSPYMFINQGKIERISSSGNINLKSLIEEASGIDMLRVEEEQAYKRLEKSKENLNSLWTLRDELNNKYEKIKNDFLLKGKYQKLKKDLEVLEKNLRLKKLFNINFELNELKSKLDIKDIDKILSLNSFSIESVKEKLEFYSFREKNVIKNIEVIKKEIETLKSKLLEIEIKIQKLEHDRKGKLNLANIFMSNKVQIESVKVSINEELMNLNNALQAKKKDFFDLTDEINRYTRSFFEIIDLVLSISKESNIEEFELLKKNILNSLKFFEDTLSIKYIKEIRENLLKYIVKEDKLLNLLKEKIEPIFEQNVDLRKFLLSKNNSKASLAKEITTIETLVSDKTIKLNEILGEIEYTELSRLKNEDEIKLIDSNLKFLFETRDELGERLNNLNLKLDELSLERSDISVNLDKFLSEAKGNELVASNEINSLNLLDAFKNSSYYEYMKKQAEYDVLFNSSLDIEDEIKDFNRVNKNLEKFKLTEDMAKIDALQKEINIIEHNNYIFFNVEREYNEIKEKVEKIGLQIDDLNLTKESLSKLRRKIKREIDKRFNDAFGEINSHFIYFFSRMFKGNGSLFYDKDLGEIEIKIDFKYKLAKRNKMLSGGEHSLISIIFLFALYYYSPASFCVLDEIDAFLDFENSNKLSGLLKELGQRVQLLIITHNMYVAQGSKNLIGVTSDNGESVIFNI</sequence>
<feature type="domain" description="RecF/RecN/SMC N-terminal" evidence="2">
    <location>
        <begin position="9"/>
        <end position="817"/>
    </location>
</feature>
<proteinExistence type="predicted"/>
<dbReference type="InterPro" id="IPR003395">
    <property type="entry name" value="RecF/RecN/SMC_N"/>
</dbReference>
<reference evidence="3" key="1">
    <citation type="submission" date="2013-02" db="EMBL/GenBank/DDBJ databases">
        <title>Comparative genomics of Borrelia species.</title>
        <authorList>
            <person name="Schwan T.G."/>
            <person name="Raffel S.J."/>
            <person name="Porcella S.F."/>
        </authorList>
    </citation>
    <scope>NUCLEOTIDE SEQUENCE [LARGE SCALE GENOMIC DNA]</scope>
    <source>
        <strain evidence="3">YOR</strain>
    </source>
</reference>
<dbReference type="InterPro" id="IPR027417">
    <property type="entry name" value="P-loop_NTPase"/>
</dbReference>
<keyword evidence="1" id="KW-0175">Coiled coil</keyword>
<dbReference type="SUPFAM" id="SSF52540">
    <property type="entry name" value="P-loop containing nucleoside triphosphate hydrolases"/>
    <property type="match status" value="1"/>
</dbReference>
<evidence type="ECO:0000313" key="3">
    <source>
        <dbReference type="EMBL" id="AHH02996.1"/>
    </source>
</evidence>
<name>A0ABM7D512_9SPIR</name>
<evidence type="ECO:0000256" key="1">
    <source>
        <dbReference type="SAM" id="Coils"/>
    </source>
</evidence>
<evidence type="ECO:0000259" key="2">
    <source>
        <dbReference type="Pfam" id="PF02463"/>
    </source>
</evidence>
<feature type="coiled-coil region" evidence="1">
    <location>
        <begin position="617"/>
        <end position="685"/>
    </location>
</feature>
<accession>A0ABM7D512</accession>
<protein>
    <submittedName>
        <fullName evidence="3">Chromosome partition protein smc</fullName>
    </submittedName>
</protein>